<dbReference type="EMBL" id="JACKZP010000269">
    <property type="protein sequence ID" value="MBC1305492.1"/>
    <property type="molecule type" value="Genomic_DNA"/>
</dbReference>
<evidence type="ECO:0000313" key="1">
    <source>
        <dbReference type="EMBL" id="MBC1305492.1"/>
    </source>
</evidence>
<keyword evidence="1" id="KW-0614">Plasmid</keyword>
<protein>
    <submittedName>
        <fullName evidence="1">Uncharacterized protein</fullName>
    </submittedName>
</protein>
<accession>A0ABR6SGG8</accession>
<comment type="caution">
    <text evidence="1">The sequence shown here is derived from an EMBL/GenBank/DDBJ whole genome shotgun (WGS) entry which is preliminary data.</text>
</comment>
<keyword evidence="2" id="KW-1185">Reference proteome</keyword>
<organism evidence="1 2">
    <name type="scientific">Trichormus variabilis N2B</name>
    <dbReference type="NCBI Taxonomy" id="2681315"/>
    <lineage>
        <taxon>Bacteria</taxon>
        <taxon>Bacillati</taxon>
        <taxon>Cyanobacteriota</taxon>
        <taxon>Cyanophyceae</taxon>
        <taxon>Nostocales</taxon>
        <taxon>Nostocaceae</taxon>
        <taxon>Trichormus</taxon>
    </lineage>
</organism>
<sequence length="67" mass="7268">MKHVQPAMYQSLITHSSLTPSSVTALQQLDSGVKLLARPHSSRRHSVSLAARGMGVLDEKVINKSSE</sequence>
<geneLocation type="plasmid" evidence="1">
    <name>pN2B-A</name>
</geneLocation>
<dbReference type="Proteomes" id="UP000570851">
    <property type="component" value="Unassembled WGS sequence"/>
</dbReference>
<gene>
    <name evidence="1" type="ORF">GNE12_26725</name>
</gene>
<name>A0ABR6SGG8_ANAVA</name>
<reference evidence="1 2" key="1">
    <citation type="submission" date="2019-11" db="EMBL/GenBank/DDBJ databases">
        <title>Comparison of genomes from free-living endosymbiotic cyanobacteria isolated from Azolla.</title>
        <authorList>
            <person name="Thiel T."/>
            <person name="Pratte B."/>
        </authorList>
    </citation>
    <scope>NUCLEOTIDE SEQUENCE [LARGE SCALE GENOMIC DNA]</scope>
    <source>
        <strain evidence="1 2">N2B</strain>
        <plasmid evidence="1">pN2B-A</plasmid>
    </source>
</reference>
<proteinExistence type="predicted"/>
<evidence type="ECO:0000313" key="2">
    <source>
        <dbReference type="Proteomes" id="UP000570851"/>
    </source>
</evidence>